<keyword evidence="2" id="KW-1185">Reference proteome</keyword>
<keyword evidence="1" id="KW-0489">Methyltransferase</keyword>
<dbReference type="AlphaFoldDB" id="A0A840G010"/>
<reference evidence="1 2" key="1">
    <citation type="submission" date="2020-08" db="EMBL/GenBank/DDBJ databases">
        <title>Genome sequencing of Purple Non-Sulfur Bacteria from various extreme environments.</title>
        <authorList>
            <person name="Mayer M."/>
        </authorList>
    </citation>
    <scope>NUCLEOTIDE SEQUENCE [LARGE SCALE GENOMIC DNA]</scope>
    <source>
        <strain evidence="1 2">2761</strain>
    </source>
</reference>
<sequence>MQDQLKKRLLDAASDPYRDSGAFNYRWARGKLAGDPIFAALIDEAVFPDNARVLDLGCGRGLLAAWLLAAERLAARGLWSASTVPPKGLRFRGVELMAREADCGNRALQPLHGDRVQLQGGDMRAAEMGDVDAVAILDVLHYIPHVEQERLLDRIRAALGGGGVFVTRVGDAGSGWRFAFSQFVDRCISFAQGHRIAPTWCRPLADWVSVLESRGFSVQTRAMSAGTPFANVMVVARVGK</sequence>
<name>A0A840G010_RHOTE</name>
<protein>
    <submittedName>
        <fullName evidence="1">SAM-dependent methyltransferase</fullName>
    </submittedName>
</protein>
<accession>A0A840G010</accession>
<keyword evidence="1" id="KW-0808">Transferase</keyword>
<dbReference type="CDD" id="cd02440">
    <property type="entry name" value="AdoMet_MTases"/>
    <property type="match status" value="1"/>
</dbReference>
<proteinExistence type="predicted"/>
<dbReference type="SUPFAM" id="SSF53335">
    <property type="entry name" value="S-adenosyl-L-methionine-dependent methyltransferases"/>
    <property type="match status" value="1"/>
</dbReference>
<evidence type="ECO:0000313" key="2">
    <source>
        <dbReference type="Proteomes" id="UP000587070"/>
    </source>
</evidence>
<dbReference type="Pfam" id="PF13489">
    <property type="entry name" value="Methyltransf_23"/>
    <property type="match status" value="1"/>
</dbReference>
<dbReference type="OrthoDB" id="5565939at2"/>
<dbReference type="GO" id="GO:0032259">
    <property type="term" value="P:methylation"/>
    <property type="evidence" value="ECO:0007669"/>
    <property type="project" value="UniProtKB-KW"/>
</dbReference>
<comment type="caution">
    <text evidence="1">The sequence shown here is derived from an EMBL/GenBank/DDBJ whole genome shotgun (WGS) entry which is preliminary data.</text>
</comment>
<gene>
    <name evidence="1" type="ORF">GGD90_000162</name>
</gene>
<dbReference type="GO" id="GO:0008168">
    <property type="term" value="F:methyltransferase activity"/>
    <property type="evidence" value="ECO:0007669"/>
    <property type="project" value="UniProtKB-KW"/>
</dbReference>
<dbReference type="EMBL" id="JACIGE010000001">
    <property type="protein sequence ID" value="MBB4245813.1"/>
    <property type="molecule type" value="Genomic_DNA"/>
</dbReference>
<dbReference type="Proteomes" id="UP000587070">
    <property type="component" value="Unassembled WGS sequence"/>
</dbReference>
<dbReference type="RefSeq" id="WP_153117033.1">
    <property type="nucleotide sequence ID" value="NZ_JACIGE010000001.1"/>
</dbReference>
<dbReference type="Gene3D" id="3.40.50.150">
    <property type="entry name" value="Vaccinia Virus protein VP39"/>
    <property type="match status" value="1"/>
</dbReference>
<organism evidence="1 2">
    <name type="scientific">Rhodocyclus tenuis</name>
    <name type="common">Rhodospirillum tenue</name>
    <dbReference type="NCBI Taxonomy" id="1066"/>
    <lineage>
        <taxon>Bacteria</taxon>
        <taxon>Pseudomonadati</taxon>
        <taxon>Pseudomonadota</taxon>
        <taxon>Betaproteobacteria</taxon>
        <taxon>Rhodocyclales</taxon>
        <taxon>Rhodocyclaceae</taxon>
        <taxon>Rhodocyclus</taxon>
    </lineage>
</organism>
<evidence type="ECO:0000313" key="1">
    <source>
        <dbReference type="EMBL" id="MBB4245813.1"/>
    </source>
</evidence>
<dbReference type="InterPro" id="IPR029063">
    <property type="entry name" value="SAM-dependent_MTases_sf"/>
</dbReference>